<dbReference type="EMBL" id="DS999641">
    <property type="protein sequence ID" value="EFE68220.2"/>
    <property type="molecule type" value="Genomic_DNA"/>
</dbReference>
<organism evidence="2 3">
    <name type="scientific">Streptomyces viridosporus (strain ATCC 14672 / DSM 40746 / JCM 4963 / KCTC 9882 / NRRL B-12104 / FH 1290)</name>
    <name type="common">Streptomyces ghanaensis</name>
    <dbReference type="NCBI Taxonomy" id="566461"/>
    <lineage>
        <taxon>Bacteria</taxon>
        <taxon>Bacillati</taxon>
        <taxon>Actinomycetota</taxon>
        <taxon>Actinomycetes</taxon>
        <taxon>Kitasatosporales</taxon>
        <taxon>Streptomycetaceae</taxon>
        <taxon>Streptomyces</taxon>
    </lineage>
</organism>
<dbReference type="InterPro" id="IPR004942">
    <property type="entry name" value="Roadblock/LAMTOR2_dom"/>
</dbReference>
<evidence type="ECO:0000313" key="3">
    <source>
        <dbReference type="Proteomes" id="UP000003824"/>
    </source>
</evidence>
<dbReference type="Gene3D" id="3.30.450.30">
    <property type="entry name" value="Dynein light chain 2a, cytoplasmic"/>
    <property type="match status" value="1"/>
</dbReference>
<sequence length="137" mass="14504">MSMNYVENPEQRGWMISEVTAVPGVRLAIVFSSDGLLLANSEGVDRDLADRLSASCSGLQSLGRGLGREFGEDGGAVHQQMVEFNGGFLFMRSASGAHLAVVTGPVVDPKLVARQMQAQVMKIGARNLSSPPRQGSA</sequence>
<dbReference type="Proteomes" id="UP000003824">
    <property type="component" value="Unassembled WGS sequence"/>
</dbReference>
<dbReference type="PANTHER" id="PTHR36222">
    <property type="entry name" value="SERINE PROTEASE INHIBITOR RV3364C"/>
    <property type="match status" value="1"/>
</dbReference>
<proteinExistence type="predicted"/>
<name>D5ZPG4_STRV1</name>
<dbReference type="Pfam" id="PF03259">
    <property type="entry name" value="Robl_LC7"/>
    <property type="match status" value="1"/>
</dbReference>
<gene>
    <name evidence="2" type="ORF">SSFG_03465</name>
</gene>
<dbReference type="PANTHER" id="PTHR36222:SF1">
    <property type="entry name" value="SERINE PROTEASE INHIBITOR RV3364C"/>
    <property type="match status" value="1"/>
</dbReference>
<dbReference type="AlphaFoldDB" id="D5ZPG4"/>
<reference evidence="3" key="1">
    <citation type="submission" date="2008-12" db="EMBL/GenBank/DDBJ databases">
        <title>Annotation of Streptomyces ghanaensis ATCC 14672.</title>
        <authorList>
            <consortium name="The Broad Institute Genome Sequencing Platform"/>
            <consortium name="Broad Institute Microbial Sequencing Center"/>
            <person name="Fischbach M."/>
            <person name="Ward D."/>
            <person name="Young S."/>
            <person name="Kodira C.D."/>
            <person name="Zeng Q."/>
            <person name="Koehrsen M."/>
            <person name="Godfrey P."/>
            <person name="Alvarado L."/>
            <person name="Berlin A.M."/>
            <person name="Borenstein D."/>
            <person name="Chen Z."/>
            <person name="Engels R."/>
            <person name="Freedman E."/>
            <person name="Gellesch M."/>
            <person name="Goldberg J."/>
            <person name="Griggs A."/>
            <person name="Gujja S."/>
            <person name="Heiman D.I."/>
            <person name="Hepburn T.A."/>
            <person name="Howarth C."/>
            <person name="Jen D."/>
            <person name="Larson L."/>
            <person name="Lewis B."/>
            <person name="Mehta T."/>
            <person name="Park D."/>
            <person name="Pearson M."/>
            <person name="Roberts A."/>
            <person name="Saif S."/>
            <person name="Shea T.D."/>
            <person name="Shenoy N."/>
            <person name="Sisk P."/>
            <person name="Stolte C."/>
            <person name="Sykes S.N."/>
            <person name="Walk T."/>
            <person name="White J."/>
            <person name="Yandava C."/>
            <person name="Straight P."/>
            <person name="Clardy J."/>
            <person name="Hung D."/>
            <person name="Kolter R."/>
            <person name="Mekalanos J."/>
            <person name="Walker S."/>
            <person name="Walsh C.T."/>
            <person name="Wieland B.L.C."/>
            <person name="Ilzarbe M."/>
            <person name="Galagan J."/>
            <person name="Nusbaum C."/>
            <person name="Birren B."/>
        </authorList>
    </citation>
    <scope>NUCLEOTIDE SEQUENCE [LARGE SCALE GENOMIC DNA]</scope>
    <source>
        <strain evidence="3">ATCC 14672 / DSM 40746 / JCM 4963 / KCTC 9882 / NRRL B-12104 / FH 1290</strain>
    </source>
</reference>
<feature type="domain" description="Roadblock/LAMTOR2" evidence="1">
    <location>
        <begin position="13"/>
        <end position="103"/>
    </location>
</feature>
<evidence type="ECO:0000313" key="2">
    <source>
        <dbReference type="EMBL" id="EFE68220.2"/>
    </source>
</evidence>
<accession>D5ZPG4</accession>
<dbReference type="SUPFAM" id="SSF103196">
    <property type="entry name" value="Roadblock/LC7 domain"/>
    <property type="match status" value="1"/>
</dbReference>
<dbReference type="SMART" id="SM00960">
    <property type="entry name" value="Robl_LC7"/>
    <property type="match status" value="1"/>
</dbReference>
<protein>
    <submittedName>
        <fullName evidence="2">RarB</fullName>
    </submittedName>
</protein>
<dbReference type="InterPro" id="IPR053141">
    <property type="entry name" value="Mycobact_SerProt_Inhib_Rv3364c"/>
</dbReference>
<evidence type="ECO:0000259" key="1">
    <source>
        <dbReference type="SMART" id="SM00960"/>
    </source>
</evidence>
<dbReference type="eggNOG" id="COG2018">
    <property type="taxonomic scope" value="Bacteria"/>
</dbReference>